<reference evidence="6" key="1">
    <citation type="submission" date="2025-08" db="UniProtKB">
        <authorList>
            <consortium name="RefSeq"/>
        </authorList>
    </citation>
    <scope>IDENTIFICATION</scope>
</reference>
<dbReference type="InterPro" id="IPR001806">
    <property type="entry name" value="Small_GTPase"/>
</dbReference>
<dbReference type="GeneID" id="100905383"/>
<dbReference type="SUPFAM" id="SSF52540">
    <property type="entry name" value="P-loop containing nucleoside triphosphate hydrolases"/>
    <property type="match status" value="1"/>
</dbReference>
<dbReference type="InterPro" id="IPR027417">
    <property type="entry name" value="P-loop_NTPase"/>
</dbReference>
<sequence length="198" mass="22333">MPASEYKQKVRITVLGSKNSGKTSFVYRYLARISLKNDEKASNTTPYDNIYNHCVCLDHVLFDLEIVDLGHPNNGAKFEKSSDAFIVVYSLTAKADFEEATGTCQRLKLMYPRKPVLLVGNKVDLEREVDLGEGHRLNGELSVELSSAHDNSWEVHQAMYLLLRKVSEIYQLPVLLKALKAQSMVKGDYEDSLKMSSV</sequence>
<evidence type="ECO:0000256" key="1">
    <source>
        <dbReference type="ARBA" id="ARBA00008344"/>
    </source>
</evidence>
<dbReference type="GO" id="GO:0003925">
    <property type="term" value="F:G protein activity"/>
    <property type="evidence" value="ECO:0007669"/>
    <property type="project" value="UniProtKB-EC"/>
</dbReference>
<dbReference type="InterPro" id="IPR051065">
    <property type="entry name" value="Ras-related_GTPase"/>
</dbReference>
<comment type="similarity">
    <text evidence="1">Belongs to the small GTPase superfamily. Ras family.</text>
</comment>
<dbReference type="Proteomes" id="UP000694867">
    <property type="component" value="Unplaced"/>
</dbReference>
<accession>A0AAJ6VX10</accession>
<evidence type="ECO:0000313" key="5">
    <source>
        <dbReference type="Proteomes" id="UP000694867"/>
    </source>
</evidence>
<dbReference type="Gene3D" id="3.40.50.300">
    <property type="entry name" value="P-loop containing nucleotide triphosphate hydrolases"/>
    <property type="match status" value="1"/>
</dbReference>
<dbReference type="SMART" id="SM00173">
    <property type="entry name" value="RAS"/>
    <property type="match status" value="1"/>
</dbReference>
<dbReference type="PANTHER" id="PTHR45704">
    <property type="entry name" value="RAS-LIKE FAMILY MEMBER 11"/>
    <property type="match status" value="1"/>
</dbReference>
<evidence type="ECO:0000313" key="6">
    <source>
        <dbReference type="RefSeq" id="XP_003742633.1"/>
    </source>
</evidence>
<proteinExistence type="inferred from homology"/>
<evidence type="ECO:0000256" key="2">
    <source>
        <dbReference type="ARBA" id="ARBA00011984"/>
    </source>
</evidence>
<comment type="catalytic activity">
    <reaction evidence="4">
        <text>GTP + H2O = GDP + phosphate + H(+)</text>
        <dbReference type="Rhea" id="RHEA:19669"/>
        <dbReference type="ChEBI" id="CHEBI:15377"/>
        <dbReference type="ChEBI" id="CHEBI:15378"/>
        <dbReference type="ChEBI" id="CHEBI:37565"/>
        <dbReference type="ChEBI" id="CHEBI:43474"/>
        <dbReference type="ChEBI" id="CHEBI:58189"/>
        <dbReference type="EC" id="3.6.5.2"/>
    </reaction>
</comment>
<dbReference type="Pfam" id="PF00071">
    <property type="entry name" value="Ras"/>
    <property type="match status" value="1"/>
</dbReference>
<evidence type="ECO:0000256" key="4">
    <source>
        <dbReference type="ARBA" id="ARBA00048098"/>
    </source>
</evidence>
<dbReference type="GO" id="GO:0005525">
    <property type="term" value="F:GTP binding"/>
    <property type="evidence" value="ECO:0007669"/>
    <property type="project" value="InterPro"/>
</dbReference>
<dbReference type="SMART" id="SM00175">
    <property type="entry name" value="RAB"/>
    <property type="match status" value="1"/>
</dbReference>
<dbReference type="RefSeq" id="XP_003742633.1">
    <property type="nucleotide sequence ID" value="XM_003742585.1"/>
</dbReference>
<protein>
    <recommendedName>
        <fullName evidence="2">small monomeric GTPase</fullName>
        <ecNumber evidence="2">3.6.5.2</ecNumber>
    </recommendedName>
</protein>
<organism evidence="5 6">
    <name type="scientific">Galendromus occidentalis</name>
    <name type="common">western predatory mite</name>
    <dbReference type="NCBI Taxonomy" id="34638"/>
    <lineage>
        <taxon>Eukaryota</taxon>
        <taxon>Metazoa</taxon>
        <taxon>Ecdysozoa</taxon>
        <taxon>Arthropoda</taxon>
        <taxon>Chelicerata</taxon>
        <taxon>Arachnida</taxon>
        <taxon>Acari</taxon>
        <taxon>Parasitiformes</taxon>
        <taxon>Mesostigmata</taxon>
        <taxon>Gamasina</taxon>
        <taxon>Phytoseioidea</taxon>
        <taxon>Phytoseiidae</taxon>
        <taxon>Typhlodrominae</taxon>
        <taxon>Galendromus</taxon>
    </lineage>
</organism>
<keyword evidence="5" id="KW-1185">Reference proteome</keyword>
<evidence type="ECO:0000256" key="3">
    <source>
        <dbReference type="ARBA" id="ARBA00022801"/>
    </source>
</evidence>
<keyword evidence="3" id="KW-0378">Hydrolase</keyword>
<dbReference type="EC" id="3.6.5.2" evidence="2"/>
<dbReference type="PRINTS" id="PR00449">
    <property type="entry name" value="RASTRNSFRMNG"/>
</dbReference>
<dbReference type="AlphaFoldDB" id="A0AAJ6VX10"/>
<dbReference type="KEGG" id="goe:100905383"/>
<name>A0AAJ6VX10_9ACAR</name>
<gene>
    <name evidence="6" type="primary">LOC100905383</name>
</gene>